<dbReference type="Proteomes" id="UP000439903">
    <property type="component" value="Unassembled WGS sequence"/>
</dbReference>
<dbReference type="AlphaFoldDB" id="A0A8H3X0E9"/>
<name>A0A8H3X0E9_GIGMA</name>
<evidence type="ECO:0000256" key="1">
    <source>
        <dbReference type="SAM" id="Coils"/>
    </source>
</evidence>
<evidence type="ECO:0000313" key="3">
    <source>
        <dbReference type="Proteomes" id="UP000439903"/>
    </source>
</evidence>
<dbReference type="EMBL" id="WTPW01002285">
    <property type="protein sequence ID" value="KAF0388109.1"/>
    <property type="molecule type" value="Genomic_DNA"/>
</dbReference>
<keyword evidence="1" id="KW-0175">Coiled coil</keyword>
<evidence type="ECO:0000313" key="2">
    <source>
        <dbReference type="EMBL" id="KAF0388109.1"/>
    </source>
</evidence>
<accession>A0A8H3X0E9</accession>
<reference evidence="2 3" key="1">
    <citation type="journal article" date="2019" name="Environ. Microbiol.">
        <title>At the nexus of three kingdoms: the genome of the mycorrhizal fungus Gigaspora margarita provides insights into plant, endobacterial and fungal interactions.</title>
        <authorList>
            <person name="Venice F."/>
            <person name="Ghignone S."/>
            <person name="Salvioli di Fossalunga A."/>
            <person name="Amselem J."/>
            <person name="Novero M."/>
            <person name="Xianan X."/>
            <person name="Sedzielewska Toro K."/>
            <person name="Morin E."/>
            <person name="Lipzen A."/>
            <person name="Grigoriev I.V."/>
            <person name="Henrissat B."/>
            <person name="Martin F.M."/>
            <person name="Bonfante P."/>
        </authorList>
    </citation>
    <scope>NUCLEOTIDE SEQUENCE [LARGE SCALE GENOMIC DNA]</scope>
    <source>
        <strain evidence="2 3">BEG34</strain>
    </source>
</reference>
<comment type="caution">
    <text evidence="2">The sequence shown here is derived from an EMBL/GenBank/DDBJ whole genome shotgun (WGS) entry which is preliminary data.</text>
</comment>
<sequence>MSTQFSRIVSLILEKSLDAICSASVVYLAMVYNTLDKYNDDRDLAERAVEEALKEINDSDRKYRRFYPRDKDSECLTHDKTWKENVFEFEKVAKRILSTLGEIWKNPAFETSMSRNEQSEVTYILDVIMPLLRATLRNLPNGYLFKYC</sequence>
<keyword evidence="3" id="KW-1185">Reference proteome</keyword>
<feature type="coiled-coil region" evidence="1">
    <location>
        <begin position="35"/>
        <end position="62"/>
    </location>
</feature>
<gene>
    <name evidence="2" type="ORF">F8M41_011131</name>
</gene>
<dbReference type="OrthoDB" id="2447030at2759"/>
<organism evidence="2 3">
    <name type="scientific">Gigaspora margarita</name>
    <dbReference type="NCBI Taxonomy" id="4874"/>
    <lineage>
        <taxon>Eukaryota</taxon>
        <taxon>Fungi</taxon>
        <taxon>Fungi incertae sedis</taxon>
        <taxon>Mucoromycota</taxon>
        <taxon>Glomeromycotina</taxon>
        <taxon>Glomeromycetes</taxon>
        <taxon>Diversisporales</taxon>
        <taxon>Gigasporaceae</taxon>
        <taxon>Gigaspora</taxon>
    </lineage>
</organism>
<proteinExistence type="predicted"/>
<protein>
    <submittedName>
        <fullName evidence="2">Uncharacterized protein</fullName>
    </submittedName>
</protein>